<feature type="signal peptide" evidence="1">
    <location>
        <begin position="1"/>
        <end position="22"/>
    </location>
</feature>
<organism evidence="2 3">
    <name type="scientific">Eiseniibacteriota bacterium</name>
    <dbReference type="NCBI Taxonomy" id="2212470"/>
    <lineage>
        <taxon>Bacteria</taxon>
        <taxon>Candidatus Eiseniibacteriota</taxon>
    </lineage>
</organism>
<reference evidence="2" key="2">
    <citation type="journal article" date="2021" name="Microbiome">
        <title>Successional dynamics and alternative stable states in a saline activated sludge microbial community over 9 years.</title>
        <authorList>
            <person name="Wang Y."/>
            <person name="Ye J."/>
            <person name="Ju F."/>
            <person name="Liu L."/>
            <person name="Boyd J.A."/>
            <person name="Deng Y."/>
            <person name="Parks D.H."/>
            <person name="Jiang X."/>
            <person name="Yin X."/>
            <person name="Woodcroft B.J."/>
            <person name="Tyson G.W."/>
            <person name="Hugenholtz P."/>
            <person name="Polz M.F."/>
            <person name="Zhang T."/>
        </authorList>
    </citation>
    <scope>NUCLEOTIDE SEQUENCE</scope>
    <source>
        <strain evidence="2">HKST-UBA02</strain>
    </source>
</reference>
<reference evidence="2" key="1">
    <citation type="submission" date="2020-04" db="EMBL/GenBank/DDBJ databases">
        <authorList>
            <person name="Zhang T."/>
        </authorList>
    </citation>
    <scope>NUCLEOTIDE SEQUENCE</scope>
    <source>
        <strain evidence="2">HKST-UBA02</strain>
    </source>
</reference>
<evidence type="ECO:0008006" key="4">
    <source>
        <dbReference type="Google" id="ProtNLM"/>
    </source>
</evidence>
<evidence type="ECO:0000256" key="1">
    <source>
        <dbReference type="SAM" id="SignalP"/>
    </source>
</evidence>
<gene>
    <name evidence="2" type="ORF">KDA27_08235</name>
</gene>
<proteinExistence type="predicted"/>
<keyword evidence="1" id="KW-0732">Signal</keyword>
<comment type="caution">
    <text evidence="2">The sequence shown here is derived from an EMBL/GenBank/DDBJ whole genome shotgun (WGS) entry which is preliminary data.</text>
</comment>
<protein>
    <recommendedName>
        <fullName evidence="4">PEP-CTERM sorting domain-containing protein</fullName>
    </recommendedName>
</protein>
<dbReference type="EMBL" id="JAGQHS010000032">
    <property type="protein sequence ID" value="MCA9755774.1"/>
    <property type="molecule type" value="Genomic_DNA"/>
</dbReference>
<evidence type="ECO:0000313" key="3">
    <source>
        <dbReference type="Proteomes" id="UP000739538"/>
    </source>
</evidence>
<dbReference type="AlphaFoldDB" id="A0A956NF38"/>
<name>A0A956NF38_UNCEI</name>
<dbReference type="Proteomes" id="UP000739538">
    <property type="component" value="Unassembled WGS sequence"/>
</dbReference>
<accession>A0A956NF38</accession>
<evidence type="ECO:0000313" key="2">
    <source>
        <dbReference type="EMBL" id="MCA9755774.1"/>
    </source>
</evidence>
<feature type="chain" id="PRO_5037674981" description="PEP-CTERM sorting domain-containing protein" evidence="1">
    <location>
        <begin position="23"/>
        <end position="236"/>
    </location>
</feature>
<sequence>MNHRSAFLCIAVGLAVPSVTLADVFSDTFEGGSNQAFWAFIRGGDVLETDGGNPGGWLHQPTYDTFAPTLESLPGTGTPFEGDYAATGVTRIGFDAITEHVDFGDGSGFNMTLLLRDTKGTPEVDDDDYVYYVGDNVPLVGQGWVHYDYAIPSSETDLPAGWKGGWVGDCENLRPGVTWADVISNVTRVEAWWIDPCFFAIFQQWNVGVDNIEIEYDSPTPIVEKSWGQVKSTFSN</sequence>